<keyword evidence="1" id="KW-1133">Transmembrane helix</keyword>
<accession>A0A8S1M0Y7</accession>
<keyword evidence="1" id="KW-0472">Membrane</keyword>
<dbReference type="PANTHER" id="PTHR11319:SF35">
    <property type="entry name" value="OUTER MEMBRANE PROTEIN PMPC-RELATED"/>
    <property type="match status" value="1"/>
</dbReference>
<dbReference type="CDD" id="cd00064">
    <property type="entry name" value="FU"/>
    <property type="match status" value="1"/>
</dbReference>
<organism evidence="3 4">
    <name type="scientific">Paramecium sonneborni</name>
    <dbReference type="NCBI Taxonomy" id="65129"/>
    <lineage>
        <taxon>Eukaryota</taxon>
        <taxon>Sar</taxon>
        <taxon>Alveolata</taxon>
        <taxon>Ciliophora</taxon>
        <taxon>Intramacronucleata</taxon>
        <taxon>Oligohymenophorea</taxon>
        <taxon>Peniculida</taxon>
        <taxon>Parameciidae</taxon>
        <taxon>Paramecium</taxon>
    </lineage>
</organism>
<dbReference type="OrthoDB" id="301223at2759"/>
<feature type="transmembrane region" description="Helical" evidence="1">
    <location>
        <begin position="2553"/>
        <end position="2574"/>
    </location>
</feature>
<reference evidence="3" key="1">
    <citation type="submission" date="2021-01" db="EMBL/GenBank/DDBJ databases">
        <authorList>
            <consortium name="Genoscope - CEA"/>
            <person name="William W."/>
        </authorList>
    </citation>
    <scope>NUCLEOTIDE SEQUENCE</scope>
</reference>
<gene>
    <name evidence="3" type="ORF">PSON_ATCC_30995.1.T0290039</name>
</gene>
<evidence type="ECO:0000313" key="4">
    <source>
        <dbReference type="Proteomes" id="UP000692954"/>
    </source>
</evidence>
<keyword evidence="4" id="KW-1185">Reference proteome</keyword>
<sequence>MLFILILFVKISSQQSNQQKENNYLNFPLLNLEREQVIGSFSKYSPLNNILHLENVHKRNSHSYLIYMAKQIKTQKLRIAYYVEFLIEIQRIDHYFIIQTCSNQIEVQFKINILDYEGRWCFQYLYFKDDSELIIGLECGDQNQFKSYYSDRVCFQELIYIYGQSIQFLKQGQLQNLTLMSFPGEVQLYQISNFMFLPEYKEEFLNGISQTLIFNPLIQYLQYSPLNVENLISQFIYNKSYDIQFWSKIKIKEINQKNQICILQIKPHNFEFNLNLKIFQLSYIKQQDQWFYTIEYYSYNYPYIKNIDFMDELKKSFSQNIEVEFITQWHFIEIKYLLNTLLIQLNSFITNKKYEIDFQNVYQFSDILLAFYFGENDQQNSNIEGEIGQFSYFNYVSLISQTDDFGKQQSCHYSCLNCWGPFNNHCLSCLESDNRIYDQQANTCQCKLWYQEEKGGKCYGSSDMEFIENFEYLPEDERYESENKEIICSYGYFKLNDQCIQCPSASQKGILNCVECLINPQKWIKKGYCEEQYSQYEGSQNNVYLDTYNGKQQTVQFFIVNEEVVSCDGCSTCSDQTIIEGQVDCFLYEDKHLDQDVYITCFFGEYQKDVKKCLDYQDSNNYDGRFQCQESCGYCMFRQCQFCKDPSKYFMDILGFCRRCDIENCKYCFQYNLYDRNQVSLMQGEIVLNEEDYVIACSLCYPGFVFDFSINQCIEFTVSYQCIDGFIIEDQFICTNTLLSILEIQKNIAIQFEDCLQFYSNCSKCLQDWFGMIICIECQYGYFLNFLNGICQLCSDKFNNSETCQMSSSSQDNWKNQVHSFYLNFKPNKIPILLQGMYFVKEYEIFKCQDGYMKFSLGCFQLKNQDCLEFDLGSSFCKTCKNSQDNIPILSYFDNQCQQCPYPCQVCQQISQDLISVINPYFITNEQSINQTHFCVLNFNQNLTFIETLTGQIRAKDQSKRRYYLHLEHYNFPSLQNPFQKFDIVLKKYLIRVKPTVFIQKFNSYTDSIPFNFREQIFSLKNSTFLYDGFNDSQHQKQFVITNQTTVNLKNVKIFHQSNQFISHSTFGVSLFINNISISNLNLEKTIFQFAQATSVYILNIHFSNMKLLNQPLFLIRHYPIQSKQKFYIHIENIIILDSNFTNTSIFSFYLQSQSEFSYININAINVINSYFNNASILDINSITFNISYSAEKILYKNSQLIYSALFRIPTSNTVSIQNLDILQSQFSDSIIISSISSFVIQNISIYQSTFTNSSLIIFTELFQDNGHYHFIYNLTLDRLDFCKASLISIKNDKDLLGNIKMQNFKIQNISSSCENSCSTSNCIFSYNSYSILIENATINNRNYFWYFCLQKFTFINFNNIFIEGNNLFSHSQLSQKIYLLKQTLSEQQELCGVIFIQDFLHINMNNLQLKNQFVLNSALILLISKGRALNNQNIRINSLSILNNYLMKTQSTQFASLLYINSEYFCETFINQSSFQNNLIIHFLEDYSFISPGLIYIKIYQQNIYFYQNIFYKNTLLNTSNSQIYLNSYQVKIKDIKVQNNNQNQRYQDIPNKSVGGFIFAKTEYFFLDDSIFQNLFAYQASCLFLELIRLGIVELNNIVIENATSWSNDQENALGGCLGINSMNSNLNLNLNSIKVKNCKSKHSNGFLYLIPSIISNQVIFNDIMFINVFSQSNLLFYFDFQSNNQINSVKLKNMMIIFEENVYQKTFSEIIEQNNLIQNSIISILNSNIQISNLYFEGISPQSILVLKYSNLIQLNNLYLNQVKAFGNNLISIQNNGMMLSENVSKKVSIKMALTNITIINSIFKENKMNINSIKSLLSIIIQKRNSNLKVQLFLARIQLIENSCQICQNGLIYLQLDQNVLRCKIIELFLHKNNCGQSGCLFVDQSELVELIDSKFIQNRNNGKGATNLRVNNFIGKNLLYLNNIGMFGGGLCYKSKAELRNLKKVYFVNNSANVGGAVYIEDTRIYPNTLQQILFIENYAKDLTSNIREQPSHLQLSVFGQKIMTIRDSNLGIPNFSKYNTENFIYIPSGQKIGDYEQSLSNKGILYQRYDINLQILPINTLGEILVDQEDSQCYLDLSDYINQQNKIISKTDRQLQIITYNNESQSYDLTNLTIVLDPYSQEIQFLRFKFQCNCIKNENYTYQFNTKSFTCKMGEYYFDSQCLLCDFKKGFYSVELKAQNCQKVDPKIIKSNTMNNVELYPGYWRPNIRSHYISKCFKNINNCQGGWQSGDDSCKEGSVGALCEQCDIYNIRGYGQYFKNQNYQCILCDEYAGKILFSVFINIIAIISIYLTVISVNSIFKSFKLLKNTTKYYKIIFRSNLDQSAALIKMIVNYCQIIVSIKSFQSDLYVNIADFLLPISNPIESSTFSYECYFATQYSIKIIYLTQILYIMLPAIQYLLFLTSYLILVICQKMKLTSTIYFTALIYLFFYTQPNIIKQFGGLIAMRTISKIDYININTQYLYHTQEHSNWIQFFIGPVIIIFGCIIPLLLLIILYKIKNYFNQERTRKIWGYLFNDYKENSYYWEIIKIFQRELIMLSLIINEERVILKSIITILVLLLYYFCFLQFQPYNVKALNQFEQESILQCGIIIILSSLHFQTKLIGLYTIDTLLQILQIIFSLYFIYSIIIYKVIQVYYTKYDQKLDLLRKKILMRHPQLKNICPSLRKLLVLRSERKKNVVFRFQLIKKAFFQQRSNLKSQYIGHRLKTSLGSPLNADFGEQTFILKQPSGL</sequence>
<evidence type="ECO:0008006" key="5">
    <source>
        <dbReference type="Google" id="ProtNLM"/>
    </source>
</evidence>
<keyword evidence="1" id="KW-0812">Transmembrane</keyword>
<feature type="transmembrane region" description="Helical" evidence="1">
    <location>
        <begin position="2477"/>
        <end position="2502"/>
    </location>
</feature>
<comment type="caution">
    <text evidence="3">The sequence shown here is derived from an EMBL/GenBank/DDBJ whole genome shotgun (WGS) entry which is preliminary data.</text>
</comment>
<proteinExistence type="predicted"/>
<feature type="transmembrane region" description="Helical" evidence="1">
    <location>
        <begin position="2281"/>
        <end position="2306"/>
    </location>
</feature>
<feature type="signal peptide" evidence="2">
    <location>
        <begin position="1"/>
        <end position="16"/>
    </location>
</feature>
<keyword evidence="2" id="KW-0732">Signal</keyword>
<dbReference type="PANTHER" id="PTHR11319">
    <property type="entry name" value="G PROTEIN-COUPLED RECEPTOR-RELATED"/>
    <property type="match status" value="1"/>
</dbReference>
<feature type="transmembrane region" description="Helical" evidence="1">
    <location>
        <begin position="2394"/>
        <end position="2414"/>
    </location>
</feature>
<feature type="transmembrane region" description="Helical" evidence="1">
    <location>
        <begin position="2426"/>
        <end position="2443"/>
    </location>
</feature>
<feature type="transmembrane region" description="Helical" evidence="1">
    <location>
        <begin position="2617"/>
        <end position="2639"/>
    </location>
</feature>
<dbReference type="InterPro" id="IPR006212">
    <property type="entry name" value="Furin_repeat"/>
</dbReference>
<protein>
    <recommendedName>
        <fullName evidence="5">Transmembrane protein</fullName>
    </recommendedName>
</protein>
<evidence type="ECO:0000256" key="2">
    <source>
        <dbReference type="SAM" id="SignalP"/>
    </source>
</evidence>
<feature type="chain" id="PRO_5035809230" description="Transmembrane protein" evidence="2">
    <location>
        <begin position="17"/>
        <end position="2737"/>
    </location>
</feature>
<feature type="transmembrane region" description="Helical" evidence="1">
    <location>
        <begin position="2327"/>
        <end position="2347"/>
    </location>
</feature>
<dbReference type="Proteomes" id="UP000692954">
    <property type="component" value="Unassembled WGS sequence"/>
</dbReference>
<evidence type="ECO:0000313" key="3">
    <source>
        <dbReference type="EMBL" id="CAD8072192.1"/>
    </source>
</evidence>
<name>A0A8S1M0Y7_9CILI</name>
<dbReference type="EMBL" id="CAJJDN010000029">
    <property type="protein sequence ID" value="CAD8072192.1"/>
    <property type="molecule type" value="Genomic_DNA"/>
</dbReference>
<evidence type="ECO:0000256" key="1">
    <source>
        <dbReference type="SAM" id="Phobius"/>
    </source>
</evidence>